<dbReference type="PRINTS" id="PR01438">
    <property type="entry name" value="UNVRSLSTRESS"/>
</dbReference>
<feature type="domain" description="UspA" evidence="2">
    <location>
        <begin position="3"/>
        <end position="124"/>
    </location>
</feature>
<name>A0ABT4USJ6_9PSEU</name>
<dbReference type="RefSeq" id="WP_270947257.1">
    <property type="nucleotide sequence ID" value="NZ_JAQGLA010000004.1"/>
</dbReference>
<dbReference type="EMBL" id="JAQGLA010000004">
    <property type="protein sequence ID" value="MDA3624689.1"/>
    <property type="molecule type" value="Genomic_DNA"/>
</dbReference>
<dbReference type="PANTHER" id="PTHR46268:SF6">
    <property type="entry name" value="UNIVERSAL STRESS PROTEIN UP12"/>
    <property type="match status" value="1"/>
</dbReference>
<comment type="caution">
    <text evidence="3">The sequence shown here is derived from an EMBL/GenBank/DDBJ whole genome shotgun (WGS) entry which is preliminary data.</text>
</comment>
<organism evidence="3 4">
    <name type="scientific">Saccharopolyspora oryzae</name>
    <dbReference type="NCBI Taxonomy" id="2997343"/>
    <lineage>
        <taxon>Bacteria</taxon>
        <taxon>Bacillati</taxon>
        <taxon>Actinomycetota</taxon>
        <taxon>Actinomycetes</taxon>
        <taxon>Pseudonocardiales</taxon>
        <taxon>Pseudonocardiaceae</taxon>
        <taxon>Saccharopolyspora</taxon>
    </lineage>
</organism>
<dbReference type="InterPro" id="IPR014729">
    <property type="entry name" value="Rossmann-like_a/b/a_fold"/>
</dbReference>
<proteinExistence type="inferred from homology"/>
<sequence>MSAVVVGVDGSDSSARAAEWAAEEAERRHAPLHVVIANDDPMRADHAEEAVRRTANRCRADHLGLAVTSEVGTGRPVEVLVRQSAEAQLVVLGARGLGGFTGALLGAVSLGVATRAACPVVVVRKDVPATSGPVVVGVDGSEHSRVALEFAFDAAARFGADLVAFQAWHEESLLYAPLAPSFRDEVEGKIRRSLTEATADLRDKHPDVVVHEVVQRGHPVAGLTDAARDARLLVVGNRGMGGFRGLFLGSVAAGALHHAQCPVAVVRNADS</sequence>
<comment type="similarity">
    <text evidence="1">Belongs to the universal stress protein A family.</text>
</comment>
<dbReference type="SUPFAM" id="SSF52402">
    <property type="entry name" value="Adenine nucleotide alpha hydrolases-like"/>
    <property type="match status" value="2"/>
</dbReference>
<feature type="domain" description="UspA" evidence="2">
    <location>
        <begin position="133"/>
        <end position="267"/>
    </location>
</feature>
<accession>A0ABT4USJ6</accession>
<dbReference type="Pfam" id="PF00582">
    <property type="entry name" value="Usp"/>
    <property type="match status" value="2"/>
</dbReference>
<reference evidence="3 4" key="1">
    <citation type="submission" date="2022-11" db="EMBL/GenBank/DDBJ databases">
        <title>Draft genome sequence of Saccharopolyspora sp. WRP15-2 isolated from rhizosphere soils of wild rice in Thailand.</title>
        <authorList>
            <person name="Duangmal K."/>
            <person name="Kammanee S."/>
            <person name="Muangham S."/>
        </authorList>
    </citation>
    <scope>NUCLEOTIDE SEQUENCE [LARGE SCALE GENOMIC DNA]</scope>
    <source>
        <strain evidence="3 4">WRP15-2</strain>
    </source>
</reference>
<gene>
    <name evidence="3" type="ORF">OU415_04505</name>
</gene>
<evidence type="ECO:0000313" key="3">
    <source>
        <dbReference type="EMBL" id="MDA3624689.1"/>
    </source>
</evidence>
<dbReference type="PANTHER" id="PTHR46268">
    <property type="entry name" value="STRESS RESPONSE PROTEIN NHAX"/>
    <property type="match status" value="1"/>
</dbReference>
<dbReference type="InterPro" id="IPR006016">
    <property type="entry name" value="UspA"/>
</dbReference>
<protein>
    <submittedName>
        <fullName evidence="3">Universal stress protein</fullName>
    </submittedName>
</protein>
<dbReference type="InterPro" id="IPR006015">
    <property type="entry name" value="Universal_stress_UspA"/>
</dbReference>
<evidence type="ECO:0000313" key="4">
    <source>
        <dbReference type="Proteomes" id="UP001210380"/>
    </source>
</evidence>
<dbReference type="Proteomes" id="UP001210380">
    <property type="component" value="Unassembled WGS sequence"/>
</dbReference>
<keyword evidence="4" id="KW-1185">Reference proteome</keyword>
<dbReference type="Gene3D" id="3.40.50.620">
    <property type="entry name" value="HUPs"/>
    <property type="match status" value="2"/>
</dbReference>
<evidence type="ECO:0000256" key="1">
    <source>
        <dbReference type="ARBA" id="ARBA00008791"/>
    </source>
</evidence>
<evidence type="ECO:0000259" key="2">
    <source>
        <dbReference type="Pfam" id="PF00582"/>
    </source>
</evidence>